<accession>A0AAE1Y0F5</accession>
<gene>
    <name evidence="1" type="ORF">Salat_2092300</name>
</gene>
<sequence length="261" mass="30826">VNSSIHLRKGRGRRKPIVRWNSGVKLQVKLTPHIKIDGPNRIEFKTQLGVLDQNSYICSLIYISFREIPQHLLDNLWYEIKENTTFPDEAKDVVLEDFYVKWRQGKYEVKRKHLRPYVDDEERLDVLSVDRVSPEQLKTLVDYWKLDKAKAEVERNVQTIAQYKFHHQLGRTLILKLEKQNQLRETAPRVSDAECTKEFKEMVFVKFMGADDHGHIRCGGQGGKPSQYRHTISSNDAIKKKIREEVVPEIKEEMREQREQM</sequence>
<reference evidence="1" key="2">
    <citation type="journal article" date="2024" name="Plant">
        <title>Genomic evolution and insights into agronomic trait innovations of Sesamum species.</title>
        <authorList>
            <person name="Miao H."/>
            <person name="Wang L."/>
            <person name="Qu L."/>
            <person name="Liu H."/>
            <person name="Sun Y."/>
            <person name="Le M."/>
            <person name="Wang Q."/>
            <person name="Wei S."/>
            <person name="Zheng Y."/>
            <person name="Lin W."/>
            <person name="Duan Y."/>
            <person name="Cao H."/>
            <person name="Xiong S."/>
            <person name="Wang X."/>
            <person name="Wei L."/>
            <person name="Li C."/>
            <person name="Ma Q."/>
            <person name="Ju M."/>
            <person name="Zhao R."/>
            <person name="Li G."/>
            <person name="Mu C."/>
            <person name="Tian Q."/>
            <person name="Mei H."/>
            <person name="Zhang T."/>
            <person name="Gao T."/>
            <person name="Zhang H."/>
        </authorList>
    </citation>
    <scope>NUCLEOTIDE SEQUENCE</scope>
    <source>
        <strain evidence="1">3651</strain>
    </source>
</reference>
<reference evidence="1" key="1">
    <citation type="submission" date="2020-06" db="EMBL/GenBank/DDBJ databases">
        <authorList>
            <person name="Li T."/>
            <person name="Hu X."/>
            <person name="Zhang T."/>
            <person name="Song X."/>
            <person name="Zhang H."/>
            <person name="Dai N."/>
            <person name="Sheng W."/>
            <person name="Hou X."/>
            <person name="Wei L."/>
        </authorList>
    </citation>
    <scope>NUCLEOTIDE SEQUENCE</scope>
    <source>
        <strain evidence="1">3651</strain>
        <tissue evidence="1">Leaf</tissue>
    </source>
</reference>
<organism evidence="1 2">
    <name type="scientific">Sesamum alatum</name>
    <dbReference type="NCBI Taxonomy" id="300844"/>
    <lineage>
        <taxon>Eukaryota</taxon>
        <taxon>Viridiplantae</taxon>
        <taxon>Streptophyta</taxon>
        <taxon>Embryophyta</taxon>
        <taxon>Tracheophyta</taxon>
        <taxon>Spermatophyta</taxon>
        <taxon>Magnoliopsida</taxon>
        <taxon>eudicotyledons</taxon>
        <taxon>Gunneridae</taxon>
        <taxon>Pentapetalae</taxon>
        <taxon>asterids</taxon>
        <taxon>lamiids</taxon>
        <taxon>Lamiales</taxon>
        <taxon>Pedaliaceae</taxon>
        <taxon>Sesamum</taxon>
    </lineage>
</organism>
<name>A0AAE1Y0F5_9LAMI</name>
<protein>
    <submittedName>
        <fullName evidence="1">Uncharacterized protein</fullName>
    </submittedName>
</protein>
<dbReference type="Proteomes" id="UP001293254">
    <property type="component" value="Unassembled WGS sequence"/>
</dbReference>
<feature type="non-terminal residue" evidence="1">
    <location>
        <position position="1"/>
    </location>
</feature>
<dbReference type="AlphaFoldDB" id="A0AAE1Y0F5"/>
<evidence type="ECO:0000313" key="1">
    <source>
        <dbReference type="EMBL" id="KAK4421418.1"/>
    </source>
</evidence>
<evidence type="ECO:0000313" key="2">
    <source>
        <dbReference type="Proteomes" id="UP001293254"/>
    </source>
</evidence>
<dbReference type="EMBL" id="JACGWO010000008">
    <property type="protein sequence ID" value="KAK4421418.1"/>
    <property type="molecule type" value="Genomic_DNA"/>
</dbReference>
<dbReference type="PANTHER" id="PTHR33499">
    <property type="entry name" value="OS12G0282400 PROTEIN-RELATED"/>
    <property type="match status" value="1"/>
</dbReference>
<comment type="caution">
    <text evidence="1">The sequence shown here is derived from an EMBL/GenBank/DDBJ whole genome shotgun (WGS) entry which is preliminary data.</text>
</comment>
<proteinExistence type="predicted"/>
<keyword evidence="2" id="KW-1185">Reference proteome</keyword>
<dbReference type="PANTHER" id="PTHR33499:SF43">
    <property type="entry name" value="TRANSPOSASE, PTTA_EN_SPM, PLANT"/>
    <property type="match status" value="1"/>
</dbReference>